<accession>A0A2P2LLS5</accession>
<protein>
    <submittedName>
        <fullName evidence="1">Uncharacterized protein</fullName>
    </submittedName>
</protein>
<reference evidence="1" key="1">
    <citation type="submission" date="2018-02" db="EMBL/GenBank/DDBJ databases">
        <title>Rhizophora mucronata_Transcriptome.</title>
        <authorList>
            <person name="Meera S.P."/>
            <person name="Sreeshan A."/>
            <person name="Augustine A."/>
        </authorList>
    </citation>
    <scope>NUCLEOTIDE SEQUENCE</scope>
    <source>
        <tissue evidence="1">Leaf</tissue>
    </source>
</reference>
<evidence type="ECO:0000313" key="1">
    <source>
        <dbReference type="EMBL" id="MBX18913.1"/>
    </source>
</evidence>
<organism evidence="1">
    <name type="scientific">Rhizophora mucronata</name>
    <name type="common">Asiatic mangrove</name>
    <dbReference type="NCBI Taxonomy" id="61149"/>
    <lineage>
        <taxon>Eukaryota</taxon>
        <taxon>Viridiplantae</taxon>
        <taxon>Streptophyta</taxon>
        <taxon>Embryophyta</taxon>
        <taxon>Tracheophyta</taxon>
        <taxon>Spermatophyta</taxon>
        <taxon>Magnoliopsida</taxon>
        <taxon>eudicotyledons</taxon>
        <taxon>Gunneridae</taxon>
        <taxon>Pentapetalae</taxon>
        <taxon>rosids</taxon>
        <taxon>fabids</taxon>
        <taxon>Malpighiales</taxon>
        <taxon>Rhizophoraceae</taxon>
        <taxon>Rhizophora</taxon>
    </lineage>
</organism>
<name>A0A2P2LLS5_RHIMU</name>
<dbReference type="AlphaFoldDB" id="A0A2P2LLS5"/>
<sequence>MINQKVIPNIYVFNSLMNVNAHDLGYTLQIYRDIRVNLSLSLTHTQSCLVFTN</sequence>
<dbReference type="EMBL" id="GGEC01038429">
    <property type="protein sequence ID" value="MBX18913.1"/>
    <property type="molecule type" value="Transcribed_RNA"/>
</dbReference>
<proteinExistence type="predicted"/>